<dbReference type="EMBL" id="NFIJ01000004">
    <property type="protein sequence ID" value="OUO06038.1"/>
    <property type="molecule type" value="Genomic_DNA"/>
</dbReference>
<evidence type="ECO:0000313" key="1">
    <source>
        <dbReference type="EMBL" id="OUO06038.1"/>
    </source>
</evidence>
<comment type="caution">
    <text evidence="1">The sequence shown here is derived from an EMBL/GenBank/DDBJ whole genome shotgun (WGS) entry which is preliminary data.</text>
</comment>
<sequence length="64" mass="6984">MKGLNVAVVDCDYPQHSILKQKKRDMEVVKATPAYQNLLVEQAGRLKKKAYPVIGSTPASGIAD</sequence>
<proteinExistence type="predicted"/>
<evidence type="ECO:0000313" key="2">
    <source>
        <dbReference type="Proteomes" id="UP000195975"/>
    </source>
</evidence>
<accession>A0A9Q5SSZ9</accession>
<gene>
    <name evidence="1" type="ORF">B5F96_05915</name>
</gene>
<dbReference type="AlphaFoldDB" id="A0A9Q5SSZ9"/>
<dbReference type="Proteomes" id="UP000195975">
    <property type="component" value="Unassembled WGS sequence"/>
</dbReference>
<protein>
    <submittedName>
        <fullName evidence="1">Conjugal transfer protein TraA</fullName>
    </submittedName>
</protein>
<name>A0A9Q5SSZ9_9BACT</name>
<reference evidence="2" key="1">
    <citation type="submission" date="2017-04" db="EMBL/GenBank/DDBJ databases">
        <title>Function of individual gut microbiota members based on whole genome sequencing of pure cultures obtained from chicken caecum.</title>
        <authorList>
            <person name="Medvecky M."/>
            <person name="Cejkova D."/>
            <person name="Polansky O."/>
            <person name="Karasova D."/>
            <person name="Kubasova T."/>
            <person name="Cizek A."/>
            <person name="Rychlik I."/>
        </authorList>
    </citation>
    <scope>NUCLEOTIDE SEQUENCE [LARGE SCALE GENOMIC DNA]</scope>
    <source>
        <strain evidence="2">An42</strain>
    </source>
</reference>
<organism evidence="1 2">
    <name type="scientific">Parabacteroides johnsonii</name>
    <dbReference type="NCBI Taxonomy" id="387661"/>
    <lineage>
        <taxon>Bacteria</taxon>
        <taxon>Pseudomonadati</taxon>
        <taxon>Bacteroidota</taxon>
        <taxon>Bacteroidia</taxon>
        <taxon>Bacteroidales</taxon>
        <taxon>Tannerellaceae</taxon>
        <taxon>Parabacteroides</taxon>
    </lineage>
</organism>
<dbReference type="RefSeq" id="WP_162612744.1">
    <property type="nucleotide sequence ID" value="NZ_JBFCQA010000029.1"/>
</dbReference>